<feature type="region of interest" description="Disordered" evidence="7">
    <location>
        <begin position="122"/>
        <end position="162"/>
    </location>
</feature>
<evidence type="ECO:0000256" key="7">
    <source>
        <dbReference type="SAM" id="MobiDB-lite"/>
    </source>
</evidence>
<keyword evidence="5" id="KW-0804">Transcription</keyword>
<comment type="subcellular location">
    <subcellularLocation>
        <location evidence="1">Nucleus</location>
    </subcellularLocation>
</comment>
<dbReference type="Proteomes" id="UP001163823">
    <property type="component" value="Chromosome 2"/>
</dbReference>
<evidence type="ECO:0000259" key="8">
    <source>
        <dbReference type="SMART" id="SM00657"/>
    </source>
</evidence>
<reference evidence="9" key="1">
    <citation type="journal article" date="2023" name="Science">
        <title>Elucidation of the pathway for biosynthesis of saponin adjuvants from the soapbark tree.</title>
        <authorList>
            <person name="Reed J."/>
            <person name="Orme A."/>
            <person name="El-Demerdash A."/>
            <person name="Owen C."/>
            <person name="Martin L.B.B."/>
            <person name="Misra R.C."/>
            <person name="Kikuchi S."/>
            <person name="Rejzek M."/>
            <person name="Martin A.C."/>
            <person name="Harkess A."/>
            <person name="Leebens-Mack J."/>
            <person name="Louveau T."/>
            <person name="Stephenson M.J."/>
            <person name="Osbourn A."/>
        </authorList>
    </citation>
    <scope>NUCLEOTIDE SEQUENCE</scope>
    <source>
        <strain evidence="9">S10</strain>
    </source>
</reference>
<dbReference type="GO" id="GO:0006384">
    <property type="term" value="P:transcription initiation at RNA polymerase III promoter"/>
    <property type="evidence" value="ECO:0007669"/>
    <property type="project" value="InterPro"/>
</dbReference>
<dbReference type="InterPro" id="IPR038846">
    <property type="entry name" value="RPC9"/>
</dbReference>
<dbReference type="Gene3D" id="1.20.1250.40">
    <property type="match status" value="1"/>
</dbReference>
<evidence type="ECO:0000256" key="4">
    <source>
        <dbReference type="ARBA" id="ARBA00022478"/>
    </source>
</evidence>
<evidence type="ECO:0000313" key="10">
    <source>
        <dbReference type="Proteomes" id="UP001163823"/>
    </source>
</evidence>
<evidence type="ECO:0000256" key="5">
    <source>
        <dbReference type="ARBA" id="ARBA00023163"/>
    </source>
</evidence>
<dbReference type="KEGG" id="qsa:O6P43_003320"/>
<gene>
    <name evidence="9" type="ORF">O6P43_003320</name>
</gene>
<name>A0AAD7VLB4_QUISA</name>
<organism evidence="9 10">
    <name type="scientific">Quillaja saponaria</name>
    <name type="common">Soap bark tree</name>
    <dbReference type="NCBI Taxonomy" id="32244"/>
    <lineage>
        <taxon>Eukaryota</taxon>
        <taxon>Viridiplantae</taxon>
        <taxon>Streptophyta</taxon>
        <taxon>Embryophyta</taxon>
        <taxon>Tracheophyta</taxon>
        <taxon>Spermatophyta</taxon>
        <taxon>Magnoliopsida</taxon>
        <taxon>eudicotyledons</taxon>
        <taxon>Gunneridae</taxon>
        <taxon>Pentapetalae</taxon>
        <taxon>rosids</taxon>
        <taxon>fabids</taxon>
        <taxon>Fabales</taxon>
        <taxon>Quillajaceae</taxon>
        <taxon>Quillaja</taxon>
    </lineage>
</organism>
<dbReference type="InterPro" id="IPR038324">
    <property type="entry name" value="Rpb4/RPC9_sf"/>
</dbReference>
<dbReference type="InterPro" id="IPR005574">
    <property type="entry name" value="Rpb4/RPC9"/>
</dbReference>
<dbReference type="PANTHER" id="PTHR15561">
    <property type="entry name" value="CALCITONIN GENE-RELATED PEPTIDE-RECEPTOR COMPONENT PROTEIN"/>
    <property type="match status" value="1"/>
</dbReference>
<protein>
    <recommendedName>
        <fullName evidence="3">DNA-directed RNA polymerase III subunit RPC9</fullName>
    </recommendedName>
</protein>
<proteinExistence type="inferred from homology"/>
<dbReference type="InterPro" id="IPR006590">
    <property type="entry name" value="RNA_pol_Rpb4/RPC9_core"/>
</dbReference>
<evidence type="ECO:0000256" key="1">
    <source>
        <dbReference type="ARBA" id="ARBA00004123"/>
    </source>
</evidence>
<evidence type="ECO:0000256" key="3">
    <source>
        <dbReference type="ARBA" id="ARBA00016672"/>
    </source>
</evidence>
<comment type="similarity">
    <text evidence="2">Belongs to the eukaryotic RPC9 RNA polymerase subunit family.</text>
</comment>
<dbReference type="GO" id="GO:0000166">
    <property type="term" value="F:nucleotide binding"/>
    <property type="evidence" value="ECO:0007669"/>
    <property type="project" value="InterPro"/>
</dbReference>
<dbReference type="EMBL" id="JARAOO010000002">
    <property type="protein sequence ID" value="KAJ7979987.1"/>
    <property type="molecule type" value="Genomic_DNA"/>
</dbReference>
<dbReference type="FunFam" id="1.20.1250.40:FF:000008">
    <property type="entry name" value="RNA polymerase II, Rpb4, core protein"/>
    <property type="match status" value="1"/>
</dbReference>
<dbReference type="PANTHER" id="PTHR15561:SF0">
    <property type="entry name" value="DNA-DIRECTED RNA POLYMERASE III SUBUNIT RPC9"/>
    <property type="match status" value="1"/>
</dbReference>
<dbReference type="SMART" id="SM00657">
    <property type="entry name" value="RPOL4c"/>
    <property type="match status" value="1"/>
</dbReference>
<sequence>MKILEANAGPLTNFEVLEFLRSKGAAKDPTRVLAKVAPSEYKVYDYLVGSAACNQTKESINEFVEKCKPYKLAKAEVLNIINIRPASQVGIYPFIEACETRLNEDEVAELADLVDKILPAPPVELKPEGINNDIEETEKEGQEKDNTITEDQDVDKSQMETS</sequence>
<comment type="caution">
    <text evidence="9">The sequence shown here is derived from an EMBL/GenBank/DDBJ whole genome shotgun (WGS) entry which is preliminary data.</text>
</comment>
<feature type="domain" description="RNA polymerase Rpb4/RPC9 core" evidence="8">
    <location>
        <begin position="1"/>
        <end position="121"/>
    </location>
</feature>
<evidence type="ECO:0000256" key="6">
    <source>
        <dbReference type="ARBA" id="ARBA00023242"/>
    </source>
</evidence>
<keyword evidence="6" id="KW-0539">Nucleus</keyword>
<keyword evidence="4 9" id="KW-0240">DNA-directed RNA polymerase</keyword>
<dbReference type="AlphaFoldDB" id="A0AAD7VLB4"/>
<dbReference type="InterPro" id="IPR010997">
    <property type="entry name" value="HRDC-like_sf"/>
</dbReference>
<evidence type="ECO:0000256" key="2">
    <source>
        <dbReference type="ARBA" id="ARBA00006898"/>
    </source>
</evidence>
<dbReference type="GO" id="GO:0005666">
    <property type="term" value="C:RNA polymerase III complex"/>
    <property type="evidence" value="ECO:0007669"/>
    <property type="project" value="InterPro"/>
</dbReference>
<accession>A0AAD7VLB4</accession>
<dbReference type="SUPFAM" id="SSF47819">
    <property type="entry name" value="HRDC-like"/>
    <property type="match status" value="1"/>
</dbReference>
<keyword evidence="10" id="KW-1185">Reference proteome</keyword>
<dbReference type="Pfam" id="PF03874">
    <property type="entry name" value="RNA_pol_Rpb4"/>
    <property type="match status" value="1"/>
</dbReference>
<evidence type="ECO:0000313" key="9">
    <source>
        <dbReference type="EMBL" id="KAJ7979987.1"/>
    </source>
</evidence>